<feature type="compositionally biased region" description="Basic and acidic residues" evidence="1">
    <location>
        <begin position="212"/>
        <end position="230"/>
    </location>
</feature>
<keyword evidence="3" id="KW-1185">Reference proteome</keyword>
<feature type="region of interest" description="Disordered" evidence="1">
    <location>
        <begin position="212"/>
        <end position="242"/>
    </location>
</feature>
<protein>
    <submittedName>
        <fullName evidence="2">Streptomycin 6-kinase</fullName>
        <ecNumber evidence="2">2.7.1.72</ecNumber>
    </submittedName>
</protein>
<dbReference type="InterPro" id="IPR011009">
    <property type="entry name" value="Kinase-like_dom_sf"/>
</dbReference>
<organism evidence="2 3">
    <name type="scientific">Streptomyces candidus</name>
    <dbReference type="NCBI Taxonomy" id="67283"/>
    <lineage>
        <taxon>Bacteria</taxon>
        <taxon>Bacillati</taxon>
        <taxon>Actinomycetota</taxon>
        <taxon>Actinomycetes</taxon>
        <taxon>Kitasatosporales</taxon>
        <taxon>Streptomycetaceae</taxon>
        <taxon>Streptomyces</taxon>
    </lineage>
</organism>
<dbReference type="SUPFAM" id="SSF56112">
    <property type="entry name" value="Protein kinase-like (PK-like)"/>
    <property type="match status" value="1"/>
</dbReference>
<comment type="caution">
    <text evidence="2">The sequence shown here is derived from an EMBL/GenBank/DDBJ whole genome shotgun (WGS) entry which is preliminary data.</text>
</comment>
<dbReference type="RefSeq" id="WP_229923520.1">
    <property type="nucleotide sequence ID" value="NZ_BNBN01000007.1"/>
</dbReference>
<reference evidence="2 3" key="1">
    <citation type="submission" date="2020-08" db="EMBL/GenBank/DDBJ databases">
        <title>Genomic Encyclopedia of Type Strains, Phase IV (KMG-IV): sequencing the most valuable type-strain genomes for metagenomic binning, comparative biology and taxonomic classification.</title>
        <authorList>
            <person name="Goeker M."/>
        </authorList>
    </citation>
    <scope>NUCLEOTIDE SEQUENCE [LARGE SCALE GENOMIC DNA]</scope>
    <source>
        <strain evidence="2 3">DSM 40141</strain>
    </source>
</reference>
<evidence type="ECO:0000313" key="3">
    <source>
        <dbReference type="Proteomes" id="UP000540423"/>
    </source>
</evidence>
<dbReference type="Proteomes" id="UP000540423">
    <property type="component" value="Unassembled WGS sequence"/>
</dbReference>
<dbReference type="EC" id="2.7.1.72" evidence="2"/>
<proteinExistence type="predicted"/>
<dbReference type="InterPro" id="IPR006748">
    <property type="entry name" value="NH2Glyco/OHUrea_AB-resist_kin"/>
</dbReference>
<sequence>MQQPNPVEVPAGLVESQVRWNGEEGRAWAEALPGQAAEYLARWGLRRDGPALHGAAALVLPVLREADGMPAALKFQLQEEENAGEADALRAWGGRRAVALLDADDTTGTLLLERLDEHRSLGGAAGAVEGVQVIAELLAELTAYPAPPGLRRLGDLADAMLDAVPQLLPGVADPAQRTLLWRCASALREVADEPGDRLLHWDLHGENILAPRKDSPRAADRREGRGRTASEGEATPSGRAEQWVAIDPKPLAGDPGFDLFPALWNRFRADEVLRRFDLMTEVMDLDRRRAAGWTLGRVMQGSLWEPARGEARMPDTHAVIAEALLTLRT</sequence>
<dbReference type="Pfam" id="PF04655">
    <property type="entry name" value="APH_6_hur"/>
    <property type="match status" value="1"/>
</dbReference>
<dbReference type="GO" id="GO:0019748">
    <property type="term" value="P:secondary metabolic process"/>
    <property type="evidence" value="ECO:0007669"/>
    <property type="project" value="InterPro"/>
</dbReference>
<name>A0A7X0HG30_9ACTN</name>
<dbReference type="GO" id="GO:0050300">
    <property type="term" value="F:aminoglycoside 6-kinase activity"/>
    <property type="evidence" value="ECO:0007669"/>
    <property type="project" value="UniProtKB-EC"/>
</dbReference>
<dbReference type="EMBL" id="JACHEM010000004">
    <property type="protein sequence ID" value="MBB6435667.1"/>
    <property type="molecule type" value="Genomic_DNA"/>
</dbReference>
<dbReference type="AlphaFoldDB" id="A0A7X0HG30"/>
<accession>A0A7X0HG30</accession>
<gene>
    <name evidence="2" type="ORF">HNQ79_002124</name>
</gene>
<keyword evidence="2" id="KW-0808">Transferase</keyword>
<evidence type="ECO:0000313" key="2">
    <source>
        <dbReference type="EMBL" id="MBB6435667.1"/>
    </source>
</evidence>
<evidence type="ECO:0000256" key="1">
    <source>
        <dbReference type="SAM" id="MobiDB-lite"/>
    </source>
</evidence>
<keyword evidence="2" id="KW-0418">Kinase</keyword>